<dbReference type="AlphaFoldDB" id="A0A9Q0KU12"/>
<gene>
    <name evidence="2" type="ORF">NE237_001929</name>
</gene>
<name>A0A9Q0KU12_9MAGN</name>
<feature type="region of interest" description="Disordered" evidence="1">
    <location>
        <begin position="51"/>
        <end position="112"/>
    </location>
</feature>
<protein>
    <submittedName>
        <fullName evidence="2">Uncharacterized protein</fullName>
    </submittedName>
</protein>
<sequence>MSLPGYKSVVTDLIGYMEITVYRVLIWVRLNVTRSQGKKLSHLAILTPPSSSYSAKGSATSGDSDLSPSSSDPVPLAVLPTSSQSLEENPRPLDPYPLASLVNESLSDGEDDDNLLEDSWYVRPKESSIQYYSSNEERLEVAWLAMKTTNSSSGETRFDLFVEDSSGINLTMDWDNISNPKDAVIKL</sequence>
<evidence type="ECO:0000313" key="3">
    <source>
        <dbReference type="Proteomes" id="UP001141806"/>
    </source>
</evidence>
<reference evidence="2" key="1">
    <citation type="journal article" date="2023" name="Plant J.">
        <title>The genome of the king protea, Protea cynaroides.</title>
        <authorList>
            <person name="Chang J."/>
            <person name="Duong T.A."/>
            <person name="Schoeman C."/>
            <person name="Ma X."/>
            <person name="Roodt D."/>
            <person name="Barker N."/>
            <person name="Li Z."/>
            <person name="Van de Peer Y."/>
            <person name="Mizrachi E."/>
        </authorList>
    </citation>
    <scope>NUCLEOTIDE SEQUENCE</scope>
    <source>
        <tissue evidence="2">Young leaves</tissue>
    </source>
</reference>
<dbReference type="Proteomes" id="UP001141806">
    <property type="component" value="Unassembled WGS sequence"/>
</dbReference>
<organism evidence="2 3">
    <name type="scientific">Protea cynaroides</name>
    <dbReference type="NCBI Taxonomy" id="273540"/>
    <lineage>
        <taxon>Eukaryota</taxon>
        <taxon>Viridiplantae</taxon>
        <taxon>Streptophyta</taxon>
        <taxon>Embryophyta</taxon>
        <taxon>Tracheophyta</taxon>
        <taxon>Spermatophyta</taxon>
        <taxon>Magnoliopsida</taxon>
        <taxon>Proteales</taxon>
        <taxon>Proteaceae</taxon>
        <taxon>Protea</taxon>
    </lineage>
</organism>
<dbReference type="EMBL" id="JAMYWD010000003">
    <property type="protein sequence ID" value="KAJ4976823.1"/>
    <property type="molecule type" value="Genomic_DNA"/>
</dbReference>
<comment type="caution">
    <text evidence="2">The sequence shown here is derived from an EMBL/GenBank/DDBJ whole genome shotgun (WGS) entry which is preliminary data.</text>
</comment>
<feature type="compositionally biased region" description="Low complexity" evidence="1">
    <location>
        <begin position="51"/>
        <end position="80"/>
    </location>
</feature>
<proteinExistence type="predicted"/>
<keyword evidence="3" id="KW-1185">Reference proteome</keyword>
<evidence type="ECO:0000313" key="2">
    <source>
        <dbReference type="EMBL" id="KAJ4976823.1"/>
    </source>
</evidence>
<accession>A0A9Q0KU12</accession>
<evidence type="ECO:0000256" key="1">
    <source>
        <dbReference type="SAM" id="MobiDB-lite"/>
    </source>
</evidence>